<evidence type="ECO:0000313" key="2">
    <source>
        <dbReference type="EMBL" id="TDP59700.1"/>
    </source>
</evidence>
<feature type="region of interest" description="Disordered" evidence="1">
    <location>
        <begin position="1"/>
        <end position="29"/>
    </location>
</feature>
<sequence>MTVIHGGATVAGKAKSRNPHRNPPMSNPDLVSSALRRFFAPQQGLHLPWLALQPRSAAHGPSWADFADTQPGVFHAEAHLEQQRSQA</sequence>
<evidence type="ECO:0000313" key="3">
    <source>
        <dbReference type="Proteomes" id="UP000295361"/>
    </source>
</evidence>
<name>A0A4R6QBS9_9BURK</name>
<dbReference type="EMBL" id="SNXS01000017">
    <property type="protein sequence ID" value="TDP59700.1"/>
    <property type="molecule type" value="Genomic_DNA"/>
</dbReference>
<evidence type="ECO:0000256" key="1">
    <source>
        <dbReference type="SAM" id="MobiDB-lite"/>
    </source>
</evidence>
<dbReference type="Proteomes" id="UP000295361">
    <property type="component" value="Unassembled WGS sequence"/>
</dbReference>
<accession>A0A4R6QBS9</accession>
<reference evidence="2 3" key="1">
    <citation type="submission" date="2019-03" db="EMBL/GenBank/DDBJ databases">
        <title>Genomic Encyclopedia of Type Strains, Phase IV (KMG-IV): sequencing the most valuable type-strain genomes for metagenomic binning, comparative biology and taxonomic classification.</title>
        <authorList>
            <person name="Goeker M."/>
        </authorList>
    </citation>
    <scope>NUCLEOTIDE SEQUENCE [LARGE SCALE GENOMIC DNA]</scope>
    <source>
        <strain evidence="2 3">DSM 16998</strain>
    </source>
</reference>
<keyword evidence="3" id="KW-1185">Reference proteome</keyword>
<proteinExistence type="predicted"/>
<dbReference type="InParanoid" id="A0A4R6QBS9"/>
<organism evidence="2 3">
    <name type="scientific">Roseateles toxinivorans</name>
    <dbReference type="NCBI Taxonomy" id="270368"/>
    <lineage>
        <taxon>Bacteria</taxon>
        <taxon>Pseudomonadati</taxon>
        <taxon>Pseudomonadota</taxon>
        <taxon>Betaproteobacteria</taxon>
        <taxon>Burkholderiales</taxon>
        <taxon>Sphaerotilaceae</taxon>
        <taxon>Roseateles</taxon>
    </lineage>
</organism>
<dbReference type="AlphaFoldDB" id="A0A4R6QBS9"/>
<protein>
    <submittedName>
        <fullName evidence="2">Uncharacterized protein</fullName>
    </submittedName>
</protein>
<gene>
    <name evidence="2" type="ORF">DES47_11718</name>
</gene>
<comment type="caution">
    <text evidence="2">The sequence shown here is derived from an EMBL/GenBank/DDBJ whole genome shotgun (WGS) entry which is preliminary data.</text>
</comment>